<comment type="caution">
    <text evidence="2">The sequence shown here is derived from an EMBL/GenBank/DDBJ whole genome shotgun (WGS) entry which is preliminary data.</text>
</comment>
<dbReference type="InterPro" id="IPR036397">
    <property type="entry name" value="RNaseH_sf"/>
</dbReference>
<dbReference type="PANTHER" id="PTHR48475:SF2">
    <property type="entry name" value="RIBONUCLEASE H"/>
    <property type="match status" value="1"/>
</dbReference>
<gene>
    <name evidence="2" type="ORF">LIER_29504</name>
</gene>
<name>A0AAV3RJU5_LITER</name>
<feature type="region of interest" description="Disordered" evidence="1">
    <location>
        <begin position="119"/>
        <end position="141"/>
    </location>
</feature>
<accession>A0AAV3RJU5</accession>
<dbReference type="AlphaFoldDB" id="A0AAV3RJU5"/>
<feature type="compositionally biased region" description="Polar residues" evidence="1">
    <location>
        <begin position="127"/>
        <end position="136"/>
    </location>
</feature>
<dbReference type="InterPro" id="IPR012337">
    <property type="entry name" value="RNaseH-like_sf"/>
</dbReference>
<dbReference type="GO" id="GO:0003676">
    <property type="term" value="F:nucleic acid binding"/>
    <property type="evidence" value="ECO:0007669"/>
    <property type="project" value="InterPro"/>
</dbReference>
<sequence length="179" mass="20400">MQNTPQFSTLALTPVVSPIPFAMCGIDLVGKLPNAKGEPIRYCGVYYPKSNGKVEVMNHIILKGIKKNILQSGKSGGSWIEELPTVLWSLHSMPNQATGEAPFSLEEMLPPQLLLPQEREGHKQKGKSWQNRTSNKPHPFQLPVDRQRIFDRPLLPLEFTEKELRLRFPKLPWPFSRLH</sequence>
<dbReference type="PANTHER" id="PTHR48475">
    <property type="entry name" value="RIBONUCLEASE H"/>
    <property type="match status" value="1"/>
</dbReference>
<proteinExistence type="predicted"/>
<evidence type="ECO:0000313" key="3">
    <source>
        <dbReference type="Proteomes" id="UP001454036"/>
    </source>
</evidence>
<organism evidence="2 3">
    <name type="scientific">Lithospermum erythrorhizon</name>
    <name type="common">Purple gromwell</name>
    <name type="synonym">Lithospermum officinale var. erythrorhizon</name>
    <dbReference type="NCBI Taxonomy" id="34254"/>
    <lineage>
        <taxon>Eukaryota</taxon>
        <taxon>Viridiplantae</taxon>
        <taxon>Streptophyta</taxon>
        <taxon>Embryophyta</taxon>
        <taxon>Tracheophyta</taxon>
        <taxon>Spermatophyta</taxon>
        <taxon>Magnoliopsida</taxon>
        <taxon>eudicotyledons</taxon>
        <taxon>Gunneridae</taxon>
        <taxon>Pentapetalae</taxon>
        <taxon>asterids</taxon>
        <taxon>lamiids</taxon>
        <taxon>Boraginales</taxon>
        <taxon>Boraginaceae</taxon>
        <taxon>Boraginoideae</taxon>
        <taxon>Lithospermeae</taxon>
        <taxon>Lithospermum</taxon>
    </lineage>
</organism>
<evidence type="ECO:0000256" key="1">
    <source>
        <dbReference type="SAM" id="MobiDB-lite"/>
    </source>
</evidence>
<dbReference type="EMBL" id="BAABME010010184">
    <property type="protein sequence ID" value="GAA0176530.1"/>
    <property type="molecule type" value="Genomic_DNA"/>
</dbReference>
<keyword evidence="3" id="KW-1185">Reference proteome</keyword>
<protein>
    <submittedName>
        <fullName evidence="2">Uncharacterized protein</fullName>
    </submittedName>
</protein>
<dbReference type="SUPFAM" id="SSF53098">
    <property type="entry name" value="Ribonuclease H-like"/>
    <property type="match status" value="1"/>
</dbReference>
<reference evidence="2 3" key="1">
    <citation type="submission" date="2024-01" db="EMBL/GenBank/DDBJ databases">
        <title>The complete chloroplast genome sequence of Lithospermum erythrorhizon: insights into the phylogenetic relationship among Boraginaceae species and the maternal lineages of purple gromwells.</title>
        <authorList>
            <person name="Okada T."/>
            <person name="Watanabe K."/>
        </authorList>
    </citation>
    <scope>NUCLEOTIDE SEQUENCE [LARGE SCALE GENOMIC DNA]</scope>
</reference>
<dbReference type="Gene3D" id="3.30.420.10">
    <property type="entry name" value="Ribonuclease H-like superfamily/Ribonuclease H"/>
    <property type="match status" value="1"/>
</dbReference>
<dbReference type="Proteomes" id="UP001454036">
    <property type="component" value="Unassembled WGS sequence"/>
</dbReference>
<evidence type="ECO:0000313" key="2">
    <source>
        <dbReference type="EMBL" id="GAA0176530.1"/>
    </source>
</evidence>